<dbReference type="PANTHER" id="PTHR11614">
    <property type="entry name" value="PHOSPHOLIPASE-RELATED"/>
    <property type="match status" value="1"/>
</dbReference>
<accession>A0ABS6U238</accession>
<dbReference type="InterPro" id="IPR051044">
    <property type="entry name" value="MAG_DAG_Lipase"/>
</dbReference>
<organism evidence="2 3">
    <name type="scientific">Pseudonocardia oceani</name>
    <dbReference type="NCBI Taxonomy" id="2792013"/>
    <lineage>
        <taxon>Bacteria</taxon>
        <taxon>Bacillati</taxon>
        <taxon>Actinomycetota</taxon>
        <taxon>Actinomycetes</taxon>
        <taxon>Pseudonocardiales</taxon>
        <taxon>Pseudonocardiaceae</taxon>
        <taxon>Pseudonocardia</taxon>
    </lineage>
</organism>
<feature type="domain" description="Serine aminopeptidase S33" evidence="1">
    <location>
        <begin position="30"/>
        <end position="276"/>
    </location>
</feature>
<dbReference type="Pfam" id="PF12146">
    <property type="entry name" value="Hydrolase_4"/>
    <property type="match status" value="1"/>
</dbReference>
<comment type="caution">
    <text evidence="2">The sequence shown here is derived from an EMBL/GenBank/DDBJ whole genome shotgun (WGS) entry which is preliminary data.</text>
</comment>
<protein>
    <submittedName>
        <fullName evidence="2">Alpha/beta hydrolase</fullName>
    </submittedName>
</protein>
<evidence type="ECO:0000313" key="2">
    <source>
        <dbReference type="EMBL" id="MBW0126295.1"/>
    </source>
</evidence>
<evidence type="ECO:0000313" key="3">
    <source>
        <dbReference type="Proteomes" id="UP000694300"/>
    </source>
</evidence>
<sequence>MSTVEPAHTSELVSPDGTRVVVYRWDPVGAPRGVVQIAHGLGEHARRYAETAAALNAAGFVVYANDHRGHGATAGDPSRFGAFGEDGWNRLVGDVGALVETIHEAHPGLPVVLLGHSMGSLASQQYLLDHSDRVDAAVLSGSTALDQLAAAIDLDQPLELAGFNAPFEPARTESDWLSRDEAVVDAYVADPACGFGTDIPSSKLMFGSGSQLADPQRLAGIRSDLPLYVVAGDQDPINAGLVLLDLLVERYRAAGLTEVTVATYEGGRHEILNETNRAEVVADLVAWLDRVLVAHRAATDPTTTEATG</sequence>
<keyword evidence="2" id="KW-0378">Hydrolase</keyword>
<dbReference type="RefSeq" id="WP_218589676.1">
    <property type="nucleotide sequence ID" value="NZ_JADQDE010000077.1"/>
</dbReference>
<dbReference type="Proteomes" id="UP000694300">
    <property type="component" value="Unassembled WGS sequence"/>
</dbReference>
<dbReference type="GO" id="GO:0016787">
    <property type="term" value="F:hydrolase activity"/>
    <property type="evidence" value="ECO:0007669"/>
    <property type="project" value="UniProtKB-KW"/>
</dbReference>
<keyword evidence="3" id="KW-1185">Reference proteome</keyword>
<evidence type="ECO:0000259" key="1">
    <source>
        <dbReference type="Pfam" id="PF12146"/>
    </source>
</evidence>
<proteinExistence type="predicted"/>
<dbReference type="InterPro" id="IPR022742">
    <property type="entry name" value="Hydrolase_4"/>
</dbReference>
<dbReference type="EMBL" id="JADQDF010000001">
    <property type="protein sequence ID" value="MBW0126295.1"/>
    <property type="molecule type" value="Genomic_DNA"/>
</dbReference>
<gene>
    <name evidence="2" type="ORF">I4I82_01115</name>
</gene>
<reference evidence="2 3" key="1">
    <citation type="submission" date="2020-11" db="EMBL/GenBank/DDBJ databases">
        <title>Pseudonocardia abyssalis sp. nov. and Pseudonocardia oceani sp. nov., description and phylogenomic analysis of two novel actinomycetes isolated from the deep Southern Ocean.</title>
        <authorList>
            <person name="Parra J."/>
        </authorList>
    </citation>
    <scope>NUCLEOTIDE SEQUENCE [LARGE SCALE GENOMIC DNA]</scope>
    <source>
        <strain evidence="3">KRD185</strain>
    </source>
</reference>
<name>A0ABS6U238_9PSEU</name>